<dbReference type="PANTHER" id="PTHR13228:SF3">
    <property type="entry name" value="CONSERVED OLIGOMERIC GOLGI COMPLEX SUBUNIT 5"/>
    <property type="match status" value="1"/>
</dbReference>
<reference evidence="2 3" key="1">
    <citation type="submission" date="2023-08" db="EMBL/GenBank/DDBJ databases">
        <title>Black Yeasts Isolated from many extreme environments.</title>
        <authorList>
            <person name="Coleine C."/>
            <person name="Stajich J.E."/>
            <person name="Selbmann L."/>
        </authorList>
    </citation>
    <scope>NUCLEOTIDE SEQUENCE [LARGE SCALE GENOMIC DNA]</scope>
    <source>
        <strain evidence="2 3">CCFEE 536</strain>
    </source>
</reference>
<sequence length="117" mass="13037">MTDTSEPSYIDYEAFLSPSFSAPSFANSLVLATNDPSDAPLDLSTPLSRVLFDVQEIDTHIDTLTTKSALPLLEYTKDHVEASKHVLQEVESRVASLTDGYKRLEKDVIERYEAAEQ</sequence>
<accession>A0ABR0M5E1</accession>
<gene>
    <name evidence="2" type="primary">COG5_1</name>
    <name evidence="2" type="ORF">LTR16_005527</name>
</gene>
<feature type="non-terminal residue" evidence="2">
    <location>
        <position position="117"/>
    </location>
</feature>
<keyword evidence="3" id="KW-1185">Reference proteome</keyword>
<evidence type="ECO:0000313" key="2">
    <source>
        <dbReference type="EMBL" id="KAK5283224.1"/>
    </source>
</evidence>
<dbReference type="InterPro" id="IPR049176">
    <property type="entry name" value="COG5_N"/>
</dbReference>
<dbReference type="InterPro" id="IPR019465">
    <property type="entry name" value="Cog5"/>
</dbReference>
<feature type="domain" description="Conserved oligomeric Golgi complex subunit 5 N-terminal" evidence="1">
    <location>
        <begin position="13"/>
        <end position="117"/>
    </location>
</feature>
<comment type="caution">
    <text evidence="2">The sequence shown here is derived from an EMBL/GenBank/DDBJ whole genome shotgun (WGS) entry which is preliminary data.</text>
</comment>
<dbReference type="PANTHER" id="PTHR13228">
    <property type="entry name" value="CONSERVED OLIGOMERIC GOLGI COMPLEX COMPONENT 5"/>
    <property type="match status" value="1"/>
</dbReference>
<proteinExistence type="predicted"/>
<evidence type="ECO:0000313" key="3">
    <source>
        <dbReference type="Proteomes" id="UP001357485"/>
    </source>
</evidence>
<dbReference type="Proteomes" id="UP001357485">
    <property type="component" value="Unassembled WGS sequence"/>
</dbReference>
<evidence type="ECO:0000259" key="1">
    <source>
        <dbReference type="Pfam" id="PF10392"/>
    </source>
</evidence>
<name>A0ABR0M5E1_9PEZI</name>
<organism evidence="2 3">
    <name type="scientific">Cryomyces antarcticus</name>
    <dbReference type="NCBI Taxonomy" id="329879"/>
    <lineage>
        <taxon>Eukaryota</taxon>
        <taxon>Fungi</taxon>
        <taxon>Dikarya</taxon>
        <taxon>Ascomycota</taxon>
        <taxon>Pezizomycotina</taxon>
        <taxon>Dothideomycetes</taxon>
        <taxon>Dothideomycetes incertae sedis</taxon>
        <taxon>Cryomyces</taxon>
    </lineage>
</organism>
<dbReference type="EMBL" id="JAVRRA010000901">
    <property type="protein sequence ID" value="KAK5283224.1"/>
    <property type="molecule type" value="Genomic_DNA"/>
</dbReference>
<dbReference type="Pfam" id="PF10392">
    <property type="entry name" value="COG5_N"/>
    <property type="match status" value="1"/>
</dbReference>
<protein>
    <submittedName>
        <fullName evidence="2">Conserved oligomeric Golgi complex subunit</fullName>
    </submittedName>
</protein>